<keyword evidence="1" id="KW-0812">Transmembrane</keyword>
<protein>
    <submittedName>
        <fullName evidence="2">Uncharacterized protein</fullName>
    </submittedName>
</protein>
<feature type="transmembrane region" description="Helical" evidence="1">
    <location>
        <begin position="61"/>
        <end position="87"/>
    </location>
</feature>
<accession>A0ABS0MTN4</accession>
<keyword evidence="1" id="KW-1133">Transmembrane helix</keyword>
<evidence type="ECO:0000313" key="3">
    <source>
        <dbReference type="Proteomes" id="UP000638986"/>
    </source>
</evidence>
<gene>
    <name evidence="2" type="ORF">I5Q09_15470</name>
</gene>
<dbReference type="RefSeq" id="WP_197872695.1">
    <property type="nucleotide sequence ID" value="NZ_JADTXM010000010.1"/>
</dbReference>
<sequence length="222" mass="24481">MKNEENITRNQENIIGKLKSESIPFAAILLALCIAKGYAYLEKFNQLLGIPVTRLGFDSYIYAIYGGVSFYAALLIGGIFLTLSLAFSSIISLTEKPKETSSAYREKSLLAPTRIRKAKPFIIAALAIALFTLVVYTAFGLVISDSQKTAQRAAYKEITNCEIASIKLKNTDIIKACIVGESDDMLYLAIKTDEKDGVVSFDKIMQPKDAVESVRQRSSIKK</sequence>
<evidence type="ECO:0000256" key="1">
    <source>
        <dbReference type="SAM" id="Phobius"/>
    </source>
</evidence>
<dbReference type="Proteomes" id="UP000638986">
    <property type="component" value="Unassembled WGS sequence"/>
</dbReference>
<feature type="transmembrane region" description="Helical" evidence="1">
    <location>
        <begin position="121"/>
        <end position="143"/>
    </location>
</feature>
<evidence type="ECO:0000313" key="2">
    <source>
        <dbReference type="EMBL" id="MBH3440085.1"/>
    </source>
</evidence>
<comment type="caution">
    <text evidence="2">The sequence shown here is derived from an EMBL/GenBank/DDBJ whole genome shotgun (WGS) entry which is preliminary data.</text>
</comment>
<reference evidence="2 3" key="1">
    <citation type="submission" date="2020-11" db="EMBL/GenBank/DDBJ databases">
        <title>Enhanced detection system for hospital associated transmission using whole genome sequencing surveillance.</title>
        <authorList>
            <person name="Harrison L.H."/>
            <person name="Van Tyne D."/>
            <person name="Marsh J.W."/>
            <person name="Griffith M.P."/>
            <person name="Snyder D.J."/>
            <person name="Cooper V.S."/>
            <person name="Mustapha M."/>
        </authorList>
    </citation>
    <scope>NUCLEOTIDE SEQUENCE [LARGE SCALE GENOMIC DNA]</scope>
    <source>
        <strain evidence="2 3">PSB00013</strain>
    </source>
</reference>
<keyword evidence="1" id="KW-0472">Membrane</keyword>
<organism evidence="2 3">
    <name type="scientific">Pseudomonas luteola</name>
    <dbReference type="NCBI Taxonomy" id="47886"/>
    <lineage>
        <taxon>Bacteria</taxon>
        <taxon>Pseudomonadati</taxon>
        <taxon>Pseudomonadota</taxon>
        <taxon>Gammaproteobacteria</taxon>
        <taxon>Pseudomonadales</taxon>
        <taxon>Pseudomonadaceae</taxon>
        <taxon>Pseudomonas</taxon>
    </lineage>
</organism>
<proteinExistence type="predicted"/>
<name>A0ABS0MTN4_PSELU</name>
<dbReference type="EMBL" id="JADTXM010000010">
    <property type="protein sequence ID" value="MBH3440085.1"/>
    <property type="molecule type" value="Genomic_DNA"/>
</dbReference>